<protein>
    <submittedName>
        <fullName evidence="2">Uncharacterized protein</fullName>
    </submittedName>
</protein>
<feature type="transmembrane region" description="Helical" evidence="1">
    <location>
        <begin position="12"/>
        <end position="30"/>
    </location>
</feature>
<feature type="transmembrane region" description="Helical" evidence="1">
    <location>
        <begin position="36"/>
        <end position="59"/>
    </location>
</feature>
<evidence type="ECO:0000313" key="2">
    <source>
        <dbReference type="EMBL" id="KKU33426.1"/>
    </source>
</evidence>
<organism evidence="2 3">
    <name type="scientific">Candidatus Collierbacteria bacterium GW2011_GWA2_46_26</name>
    <dbReference type="NCBI Taxonomy" id="1618381"/>
    <lineage>
        <taxon>Bacteria</taxon>
        <taxon>Candidatus Collieribacteriota</taxon>
    </lineage>
</organism>
<keyword evidence="1" id="KW-1133">Transmembrane helix</keyword>
<accession>A0A0G1PL12</accession>
<evidence type="ECO:0000313" key="3">
    <source>
        <dbReference type="Proteomes" id="UP000034794"/>
    </source>
</evidence>
<keyword evidence="1" id="KW-0812">Transmembrane</keyword>
<reference evidence="2 3" key="1">
    <citation type="journal article" date="2015" name="Nature">
        <title>rRNA introns, odd ribosomes, and small enigmatic genomes across a large radiation of phyla.</title>
        <authorList>
            <person name="Brown C.T."/>
            <person name="Hug L.A."/>
            <person name="Thomas B.C."/>
            <person name="Sharon I."/>
            <person name="Castelle C.J."/>
            <person name="Singh A."/>
            <person name="Wilkins M.J."/>
            <person name="Williams K.H."/>
            <person name="Banfield J.F."/>
        </authorList>
    </citation>
    <scope>NUCLEOTIDE SEQUENCE [LARGE SCALE GENOMIC DNA]</scope>
</reference>
<keyword evidence="1" id="KW-0472">Membrane</keyword>
<dbReference type="Proteomes" id="UP000034794">
    <property type="component" value="Unassembled WGS sequence"/>
</dbReference>
<proteinExistence type="predicted"/>
<comment type="caution">
    <text evidence="2">The sequence shown here is derived from an EMBL/GenBank/DDBJ whole genome shotgun (WGS) entry which is preliminary data.</text>
</comment>
<dbReference type="AlphaFoldDB" id="A0A0G1PL12"/>
<gene>
    <name evidence="2" type="ORF">UX47_C0004G0071</name>
</gene>
<sequence>MKSSLKLSMFPLYTFTLGGILTIIFVFFTLHQAGEIIGVGRVIAGVTVVLLFAFMGYGVSLMNSTNFHRKVANPVVLEKLSPEVRYWLNGETWARYYGHDEDSGQFKFGIWGRNDLTDPNDYELIPPWKVKAYFSLSQEVFS</sequence>
<evidence type="ECO:0000256" key="1">
    <source>
        <dbReference type="SAM" id="Phobius"/>
    </source>
</evidence>
<name>A0A0G1PL12_9BACT</name>
<dbReference type="EMBL" id="LCMI01000004">
    <property type="protein sequence ID" value="KKU33426.1"/>
    <property type="molecule type" value="Genomic_DNA"/>
</dbReference>